<dbReference type="Proteomes" id="UP000823790">
    <property type="component" value="Unassembled WGS sequence"/>
</dbReference>
<dbReference type="Pfam" id="PF13410">
    <property type="entry name" value="GST_C_2"/>
    <property type="match status" value="1"/>
</dbReference>
<keyword evidence="3" id="KW-1185">Reference proteome</keyword>
<dbReference type="InterPro" id="IPR036282">
    <property type="entry name" value="Glutathione-S-Trfase_C_sf"/>
</dbReference>
<sequence length="228" mass="25630">MYELYVGNRNYSSWSLRPWLLMAEQAIPFDEHLVALQDGSSWDAFRPFAPNGKAPCLRDDDTVVWDSLAIVEYLAERHPGVWPVEATARAWARCASAEMHSGFTALRTTCPMNCAVRVDLHGIDAPLQRDLSRLAELWNEGLTRFGGPFLAGHAFSAVDAFFAPVAWRMQSYRLPLDDVSLAYAQRLRALPGMQRWYAAALAETVRLMDSEDTARRVGTVREDLRAPA</sequence>
<evidence type="ECO:0000313" key="2">
    <source>
        <dbReference type="EMBL" id="MBP1474293.1"/>
    </source>
</evidence>
<reference evidence="2 3" key="1">
    <citation type="submission" date="2021-04" db="EMBL/GenBank/DDBJ databases">
        <authorList>
            <person name="Huq M.A."/>
        </authorList>
    </citation>
    <scope>NUCLEOTIDE SEQUENCE [LARGE SCALE GENOMIC DNA]</scope>
    <source>
        <strain evidence="2 3">MAH-13</strain>
    </source>
</reference>
<dbReference type="InterPro" id="IPR004045">
    <property type="entry name" value="Glutathione_S-Trfase_N"/>
</dbReference>
<dbReference type="SFLD" id="SFLDS00019">
    <property type="entry name" value="Glutathione_Transferase_(cytos"/>
    <property type="match status" value="1"/>
</dbReference>
<dbReference type="InterPro" id="IPR040079">
    <property type="entry name" value="Glutathione_S-Trfase"/>
</dbReference>
<dbReference type="SUPFAM" id="SSF52833">
    <property type="entry name" value="Thioredoxin-like"/>
    <property type="match status" value="1"/>
</dbReference>
<dbReference type="EMBL" id="JAGJRS010000016">
    <property type="protein sequence ID" value="MBP1474293.1"/>
    <property type="molecule type" value="Genomic_DNA"/>
</dbReference>
<organism evidence="2 3">
    <name type="scientific">Frateuria flava</name>
    <dbReference type="NCBI Taxonomy" id="2821489"/>
    <lineage>
        <taxon>Bacteria</taxon>
        <taxon>Pseudomonadati</taxon>
        <taxon>Pseudomonadota</taxon>
        <taxon>Gammaproteobacteria</taxon>
        <taxon>Lysobacterales</taxon>
        <taxon>Rhodanobacteraceae</taxon>
        <taxon>Frateuria</taxon>
    </lineage>
</organism>
<dbReference type="Gene3D" id="1.20.1050.10">
    <property type="match status" value="1"/>
</dbReference>
<evidence type="ECO:0000313" key="3">
    <source>
        <dbReference type="Proteomes" id="UP000823790"/>
    </source>
</evidence>
<dbReference type="CDD" id="cd03043">
    <property type="entry name" value="GST_N_1"/>
    <property type="match status" value="1"/>
</dbReference>
<dbReference type="PROSITE" id="PS50404">
    <property type="entry name" value="GST_NTER"/>
    <property type="match status" value="1"/>
</dbReference>
<dbReference type="PANTHER" id="PTHR43968">
    <property type="match status" value="1"/>
</dbReference>
<evidence type="ECO:0000259" key="1">
    <source>
        <dbReference type="PROSITE" id="PS50404"/>
    </source>
</evidence>
<dbReference type="SUPFAM" id="SSF47616">
    <property type="entry name" value="GST C-terminal domain-like"/>
    <property type="match status" value="1"/>
</dbReference>
<dbReference type="RefSeq" id="WP_209618773.1">
    <property type="nucleotide sequence ID" value="NZ_JAGJRS010000016.1"/>
</dbReference>
<dbReference type="PANTHER" id="PTHR43968:SF6">
    <property type="entry name" value="GLUTATHIONE S-TRANSFERASE OMEGA"/>
    <property type="match status" value="1"/>
</dbReference>
<accession>A0ABS4DMK9</accession>
<proteinExistence type="predicted"/>
<dbReference type="CDD" id="cd03194">
    <property type="entry name" value="GST_C_3"/>
    <property type="match status" value="1"/>
</dbReference>
<dbReference type="InterPro" id="IPR036249">
    <property type="entry name" value="Thioredoxin-like_sf"/>
</dbReference>
<dbReference type="Gene3D" id="3.40.30.10">
    <property type="entry name" value="Glutaredoxin"/>
    <property type="match status" value="1"/>
</dbReference>
<name>A0ABS4DMK9_9GAMM</name>
<protein>
    <submittedName>
        <fullName evidence="2">Glutathione S-transferase family protein</fullName>
    </submittedName>
</protein>
<comment type="caution">
    <text evidence="2">The sequence shown here is derived from an EMBL/GenBank/DDBJ whole genome shotgun (WGS) entry which is preliminary data.</text>
</comment>
<dbReference type="InterPro" id="IPR050983">
    <property type="entry name" value="GST_Omega/HSP26"/>
</dbReference>
<feature type="domain" description="GST N-terminal" evidence="1">
    <location>
        <begin position="2"/>
        <end position="82"/>
    </location>
</feature>
<dbReference type="Pfam" id="PF13409">
    <property type="entry name" value="GST_N_2"/>
    <property type="match status" value="1"/>
</dbReference>
<gene>
    <name evidence="2" type="ORF">J7I44_08275</name>
</gene>